<sequence>MPFETVELHWQHIRQSGKDNIALTELMGMIGLQEVKKQFMLIQDEIDVNQNLYIPKDGRLNAIFLGNPGTGKTTLARIYSKLIQSWAENGWKHVQTSGSLLASQGIPGLKILITEIMKVGAGALFIDEVHQLLSDKYLGGYSVLDYLPTAMDILGGAIVFIFAGYQPDMQRLHEHNKGFRDRISRTFELEDYDESQIQQILHSRIAAQIGRDVKYGTCWLQPHDPHFLLKAAARRISQGAGIEGFNNARNVENVVTRIKSRLIARVGGFHNDLTDNEKFFLTEEDLLGPGYGVSFSSEALNTLNNMIGLEEVKKSVRGMVNKVRFNRMRELMNLPPLQESLNQVFLGNPGTGKTTVAQLYGQILVELGMLSNGEVVVKTPADFISPYIGGSEKTTKAILEASKGKVLVIDEAYGLGNSLGVIDTLVAGVQSKGGDDQCILLLGYKDKMEKMYQDANPGFKRRFPLDSAFVFEDFTTEQLRQIWRQKLQIRGLNAAEDVENLVMEILERRRHKLHFGNAGEVDIILDAAQKHYLERMRDRPSQFRQSIHLEPADVDPDYQRLAKVGVDVERLFQSVVGCDEVKERIRGWPTLIKNAKERHLNIYDLFPMNFAFTGPPGTGKTTTAKNIGTILYSLGLLANNEVNVISATELIGEYIGQTGPKVRRQFEASLGKVLFIDEAYRLAVCRHFGQEAIDEIVTCLTEDKFKNHLVVIFAGYENHIKHLLNQNPGLASRVPTQLHFPPLAADTSMELLSTHLNKDTFTAEYLKNGGSAKVAEAMQSLVLLDNWANGRSIENLSKDIKRATLSVRQSSRQCYVNEDTVLQQMGNMRQMLMKQLPGPGDSSRPLWKSIFSPVVSDTTVSAELNLQMKERAKEKPVQKDNPAEIDENLDSVASKRAKRKFLETSQSQSSAGVNKRPRNSSDVIDNESPGFIQKESRRSGSGAGSTLGGLVREKMNEG</sequence>
<comment type="caution">
    <text evidence="1">The sequence shown here is derived from an EMBL/GenBank/DDBJ whole genome shotgun (WGS) entry which is preliminary data.</text>
</comment>
<gene>
    <name evidence="1" type="ORF">O1611_g7683</name>
</gene>
<reference evidence="1" key="1">
    <citation type="submission" date="2022-12" db="EMBL/GenBank/DDBJ databases">
        <title>Genome Sequence of Lasiodiplodia mahajangana.</title>
        <authorList>
            <person name="Buettner E."/>
        </authorList>
    </citation>
    <scope>NUCLEOTIDE SEQUENCE</scope>
    <source>
        <strain evidence="1">VT137</strain>
    </source>
</reference>
<evidence type="ECO:0000313" key="2">
    <source>
        <dbReference type="Proteomes" id="UP001153332"/>
    </source>
</evidence>
<accession>A0ACC2JEP5</accession>
<dbReference type="EMBL" id="JAPUUL010002101">
    <property type="protein sequence ID" value="KAJ8125955.1"/>
    <property type="molecule type" value="Genomic_DNA"/>
</dbReference>
<keyword evidence="2" id="KW-1185">Reference proteome</keyword>
<proteinExistence type="predicted"/>
<protein>
    <submittedName>
        <fullName evidence="1">Uncharacterized protein</fullName>
    </submittedName>
</protein>
<organism evidence="1 2">
    <name type="scientific">Lasiodiplodia mahajangana</name>
    <dbReference type="NCBI Taxonomy" id="1108764"/>
    <lineage>
        <taxon>Eukaryota</taxon>
        <taxon>Fungi</taxon>
        <taxon>Dikarya</taxon>
        <taxon>Ascomycota</taxon>
        <taxon>Pezizomycotina</taxon>
        <taxon>Dothideomycetes</taxon>
        <taxon>Dothideomycetes incertae sedis</taxon>
        <taxon>Botryosphaeriales</taxon>
        <taxon>Botryosphaeriaceae</taxon>
        <taxon>Lasiodiplodia</taxon>
    </lineage>
</organism>
<name>A0ACC2JEP5_9PEZI</name>
<evidence type="ECO:0000313" key="1">
    <source>
        <dbReference type="EMBL" id="KAJ8125955.1"/>
    </source>
</evidence>
<dbReference type="Proteomes" id="UP001153332">
    <property type="component" value="Unassembled WGS sequence"/>
</dbReference>